<dbReference type="SUPFAM" id="SSF52540">
    <property type="entry name" value="P-loop containing nucleoside triphosphate hydrolases"/>
    <property type="match status" value="1"/>
</dbReference>
<feature type="domain" description="KAP NTPase" evidence="1">
    <location>
        <begin position="84"/>
        <end position="193"/>
    </location>
</feature>
<evidence type="ECO:0000259" key="1">
    <source>
        <dbReference type="Pfam" id="PF07693"/>
    </source>
</evidence>
<dbReference type="Gene3D" id="3.40.50.300">
    <property type="entry name" value="P-loop containing nucleotide triphosphate hydrolases"/>
    <property type="match status" value="1"/>
</dbReference>
<dbReference type="InterPro" id="IPR011646">
    <property type="entry name" value="KAP_P-loop"/>
</dbReference>
<reference evidence="2" key="1">
    <citation type="submission" date="2020-06" db="EMBL/GenBank/DDBJ databases">
        <title>Whole Genome Sequence of Bradyrhizobium sp. Strain 66S1MB.</title>
        <authorList>
            <person name="Bromfield E."/>
            <person name="Cloutier S."/>
        </authorList>
    </citation>
    <scope>NUCLEOTIDE SEQUENCE</scope>
    <source>
        <strain evidence="2">66S1MB</strain>
    </source>
</reference>
<dbReference type="Pfam" id="PF07693">
    <property type="entry name" value="KAP_NTPase"/>
    <property type="match status" value="2"/>
</dbReference>
<organism evidence="2">
    <name type="scientific">Bradyrhizobium quebecense</name>
    <dbReference type="NCBI Taxonomy" id="2748629"/>
    <lineage>
        <taxon>Bacteria</taxon>
        <taxon>Pseudomonadati</taxon>
        <taxon>Pseudomonadota</taxon>
        <taxon>Alphaproteobacteria</taxon>
        <taxon>Hyphomicrobiales</taxon>
        <taxon>Nitrobacteraceae</taxon>
        <taxon>Bradyrhizobium</taxon>
    </lineage>
</organism>
<name>A0A973WXS9_9BRAD</name>
<accession>A0A973WXS9</accession>
<dbReference type="EMBL" id="JABWSX010000001">
    <property type="protein sequence ID" value="NVL11270.1"/>
    <property type="molecule type" value="Genomic_DNA"/>
</dbReference>
<feature type="domain" description="KAP NTPase" evidence="1">
    <location>
        <begin position="11"/>
        <end position="77"/>
    </location>
</feature>
<gene>
    <name evidence="2" type="ORF">HU230_37585</name>
</gene>
<dbReference type="AlphaFoldDB" id="A0A973WXS9"/>
<proteinExistence type="predicted"/>
<evidence type="ECO:0000313" key="2">
    <source>
        <dbReference type="EMBL" id="NVL11270.1"/>
    </source>
</evidence>
<comment type="caution">
    <text evidence="2">The sequence shown here is derived from an EMBL/GenBank/DDBJ whole genome shotgun (WGS) entry which is preliminary data.</text>
</comment>
<dbReference type="RefSeq" id="WP_176534241.1">
    <property type="nucleotide sequence ID" value="NZ_CP088022.1"/>
</dbReference>
<dbReference type="InterPro" id="IPR027417">
    <property type="entry name" value="P-loop_NTPase"/>
</dbReference>
<sequence>MPTESNKQVWDYLTYYIDLAHAPGFAVLVSGRWGVGKTYLLKDFLKVTFDEDAANYVYVSLYGLSSIEEIDDALFQAAFPVMTGTAAKVAGRIAKAGLKFLKVEPGDWNIKEFLNKFRAKVYVFDDLERCEAPINKVLGYINQFVEHGGAKVIILANEQEIGADEDYARRREKLIGKTLQVRSVFDEAFKHFVSNIDHAGARGFIEVAASDIATIYGQADLDNLRILQQTMWDFERFFAALLPEHTANKEAVTTLLRLLFVLSFEFKGARASEEDILTGRGMTAAIMDQFDKEAPRRPLAVAGERYPMVDIDDNVLSNELLVDYLVRGVVDADAIREELNASRFFVSVANEPAWRTVWHWYERSDAEFDAALAKMETQFKQRAFTIDGEILHVCGLRLFLADKGILKLSKADVVAECKQYVDDLYAAKKLETGAADDPREIRFQGWGGLGICESDTAEYKAIFKHLISTIQQSVVDSYPDRAKQLLSLMISEVDAFYRQVSLSHADASKYVRSPVLAKMPVDDFVNAYLALHPSEQRVVMMALKGRYEYGRLDQQLKEEKPWIVAVHAALTKRLQELSPISQRRVGMHLEWYDEIVKTSKELATPA</sequence>
<protein>
    <recommendedName>
        <fullName evidence="1">KAP NTPase domain-containing protein</fullName>
    </recommendedName>
</protein>